<protein>
    <submittedName>
        <fullName evidence="3">Unnamed protein product</fullName>
    </submittedName>
</protein>
<gene>
    <name evidence="3" type="ORF">Amon01_000339800</name>
</gene>
<evidence type="ECO:0000313" key="3">
    <source>
        <dbReference type="EMBL" id="GMG27178.1"/>
    </source>
</evidence>
<evidence type="ECO:0000259" key="2">
    <source>
        <dbReference type="Pfam" id="PF12853"/>
    </source>
</evidence>
<comment type="caution">
    <text evidence="3">The sequence shown here is derived from an EMBL/GenBank/DDBJ whole genome shotgun (WGS) entry which is preliminary data.</text>
</comment>
<dbReference type="PANTHER" id="PTHR34062">
    <property type="entry name" value="OXIDOREDUCTASE 21 KDA SUBUNIT, PUTATIVE (AFU_ORTHOLOGUE AFUA_4G04750)-RELATED"/>
    <property type="match status" value="1"/>
</dbReference>
<proteinExistence type="predicted"/>
<feature type="domain" description="NADH-ubiquinone oxidoreductase 21kDa subunit N-terminal" evidence="1">
    <location>
        <begin position="3"/>
        <end position="89"/>
    </location>
</feature>
<dbReference type="PANTHER" id="PTHR34062:SF1">
    <property type="entry name" value="NADH-UBIQUINONE OXIDOREDUCTASE 21KDA SUBUNIT N-TERMINAL DOMAIN-CONTAINING PROTEIN"/>
    <property type="match status" value="1"/>
</dbReference>
<dbReference type="Pfam" id="PF12853">
    <property type="entry name" value="NADH_u_ox_C"/>
    <property type="match status" value="1"/>
</dbReference>
<dbReference type="OrthoDB" id="196140at2759"/>
<dbReference type="InterPro" id="IPR053229">
    <property type="entry name" value="NADH-Q_oxidrdct_subunit"/>
</dbReference>
<reference evidence="3" key="1">
    <citation type="submission" date="2023-04" db="EMBL/GenBank/DDBJ databases">
        <title>Ambrosiozyma monospora NBRC 1965.</title>
        <authorList>
            <person name="Ichikawa N."/>
            <person name="Sato H."/>
            <person name="Tonouchi N."/>
        </authorList>
    </citation>
    <scope>NUCLEOTIDE SEQUENCE</scope>
    <source>
        <strain evidence="3">NBRC 1965</strain>
    </source>
</reference>
<sequence length="185" mass="21204">MEKFEIIDQDPEFTKVVRYFRPTDYLTVAGFGLSGPAWLYLFEKYEPAQGRKFITPPKNLMGLTLTLGLTAGFLVSYNESTKRFWGVTENSREVEKDRYEVKRLLSEGKNPYGVEESALSPYLQDVASRHSTKSQLLMGFVPWFNFAKHPYHGVDLNKYYETRSGEESWGLGDLVSLDKIPGLPK</sequence>
<feature type="domain" description="NADH-ubiquinone oxidoreductase 21kDa subunit C-terminal fungi" evidence="2">
    <location>
        <begin position="98"/>
        <end position="180"/>
    </location>
</feature>
<dbReference type="AlphaFoldDB" id="A0A9W7DF24"/>
<name>A0A9W7DF24_AMBMO</name>
<evidence type="ECO:0000313" key="4">
    <source>
        <dbReference type="Proteomes" id="UP001165063"/>
    </source>
</evidence>
<dbReference type="InterPro" id="IPR019721">
    <property type="entry name" value="NADH-UbQ_OxRdtase_su21_N"/>
</dbReference>
<organism evidence="3 4">
    <name type="scientific">Ambrosiozyma monospora</name>
    <name type="common">Yeast</name>
    <name type="synonym">Endomycopsis monosporus</name>
    <dbReference type="NCBI Taxonomy" id="43982"/>
    <lineage>
        <taxon>Eukaryota</taxon>
        <taxon>Fungi</taxon>
        <taxon>Dikarya</taxon>
        <taxon>Ascomycota</taxon>
        <taxon>Saccharomycotina</taxon>
        <taxon>Pichiomycetes</taxon>
        <taxon>Pichiales</taxon>
        <taxon>Pichiaceae</taxon>
        <taxon>Ambrosiozyma</taxon>
    </lineage>
</organism>
<accession>A0A9W7DF24</accession>
<evidence type="ECO:0000259" key="1">
    <source>
        <dbReference type="Pfam" id="PF10785"/>
    </source>
</evidence>
<keyword evidence="4" id="KW-1185">Reference proteome</keyword>
<dbReference type="InterPro" id="IPR024549">
    <property type="entry name" value="NADH-UbQ_OxRdtase_su21_C_fun"/>
</dbReference>
<dbReference type="Pfam" id="PF10785">
    <property type="entry name" value="NADH-u_ox-rdase"/>
    <property type="match status" value="1"/>
</dbReference>
<dbReference type="EMBL" id="BSXU01001413">
    <property type="protein sequence ID" value="GMG27178.1"/>
    <property type="molecule type" value="Genomic_DNA"/>
</dbReference>
<dbReference type="Proteomes" id="UP001165063">
    <property type="component" value="Unassembled WGS sequence"/>
</dbReference>